<accession>A0A367XQ94</accession>
<keyword evidence="1" id="KW-1133">Transmembrane helix</keyword>
<proteinExistence type="predicted"/>
<keyword evidence="1" id="KW-0812">Transmembrane</keyword>
<dbReference type="Proteomes" id="UP000253472">
    <property type="component" value="Unassembled WGS sequence"/>
</dbReference>
<reference evidence="2 3" key="1">
    <citation type="submission" date="2018-06" db="EMBL/GenBank/DDBJ databases">
        <title>Whole genome sequencing of Candida tropicalis (genome annotated by CSBL at Korea University).</title>
        <authorList>
            <person name="Ahn J."/>
        </authorList>
    </citation>
    <scope>NUCLEOTIDE SEQUENCE [LARGE SCALE GENOMIC DNA]</scope>
    <source>
        <strain evidence="2 3">ATCC 20962</strain>
    </source>
</reference>
<protein>
    <submittedName>
        <fullName evidence="2">Protein RCR2</fullName>
    </submittedName>
</protein>
<dbReference type="AlphaFoldDB" id="A0A367XQ94"/>
<sequence length="149" mass="16790">MFLFQINGEAVEQVLSKRDGVIAGAIGFPIAIFVIGVIVVLLIAIKRRGQKNFEQERRRMRTSIPVTYPRSQFPQPIDRHRHSLAGTRVTTSMVQPNQSEHPDDFVPPYTASANENDMGYYDSEGKFHTIDYIKPPALPPALPPAVYIR</sequence>
<keyword evidence="1" id="KW-0472">Membrane</keyword>
<gene>
    <name evidence="2" type="primary">RCR2_3</name>
    <name evidence="2" type="ORF">Cantr_04349</name>
</gene>
<dbReference type="OrthoDB" id="4088875at2759"/>
<evidence type="ECO:0000256" key="1">
    <source>
        <dbReference type="SAM" id="Phobius"/>
    </source>
</evidence>
<feature type="transmembrane region" description="Helical" evidence="1">
    <location>
        <begin position="20"/>
        <end position="45"/>
    </location>
</feature>
<keyword evidence="3" id="KW-1185">Reference proteome</keyword>
<dbReference type="EMBL" id="QLNQ01000030">
    <property type="protein sequence ID" value="RCK55011.1"/>
    <property type="molecule type" value="Genomic_DNA"/>
</dbReference>
<evidence type="ECO:0000313" key="2">
    <source>
        <dbReference type="EMBL" id="RCK55011.1"/>
    </source>
</evidence>
<organism evidence="2 3">
    <name type="scientific">Candida viswanathii</name>
    <dbReference type="NCBI Taxonomy" id="5486"/>
    <lineage>
        <taxon>Eukaryota</taxon>
        <taxon>Fungi</taxon>
        <taxon>Dikarya</taxon>
        <taxon>Ascomycota</taxon>
        <taxon>Saccharomycotina</taxon>
        <taxon>Pichiomycetes</taxon>
        <taxon>Debaryomycetaceae</taxon>
        <taxon>Candida/Lodderomyces clade</taxon>
        <taxon>Candida</taxon>
    </lineage>
</organism>
<evidence type="ECO:0000313" key="3">
    <source>
        <dbReference type="Proteomes" id="UP000253472"/>
    </source>
</evidence>
<comment type="caution">
    <text evidence="2">The sequence shown here is derived from an EMBL/GenBank/DDBJ whole genome shotgun (WGS) entry which is preliminary data.</text>
</comment>
<name>A0A367XQ94_9ASCO</name>